<keyword evidence="2" id="KW-0805">Transcription regulation</keyword>
<reference evidence="7 8" key="1">
    <citation type="submission" date="2022-06" db="EMBL/GenBank/DDBJ databases">
        <title>Genomic Encyclopedia of Archaeal and Bacterial Type Strains, Phase II (KMG-II): from individual species to whole genera.</title>
        <authorList>
            <person name="Goeker M."/>
        </authorList>
    </citation>
    <scope>NUCLEOTIDE SEQUENCE [LARGE SCALE GENOMIC DNA]</scope>
    <source>
        <strain evidence="7 8">DSM 44255</strain>
    </source>
</reference>
<evidence type="ECO:0000256" key="2">
    <source>
        <dbReference type="ARBA" id="ARBA00023015"/>
    </source>
</evidence>
<feature type="DNA-binding region" description="OmpR/PhoB-type" evidence="5">
    <location>
        <begin position="1"/>
        <end position="84"/>
    </location>
</feature>
<sequence length="255" mass="27401">MVAAGRQVPITARRQRIVLAVLLLNPGQTQPVSRLAAAVWGAEQPKNPENQIAVCVHGIRRGLAADGLAGLLATEPGGYTALVPAAATDLGRVVHLSAEAARLEHCGHPEVALIRYRDALAEWHGPLLQGLDIPHLTPETRWWEEKRVHVAEQAARLAVAVGDHQEAIGELSALAAAHPLRENLHALLMTALYHSGRRADALFAYRAAQDALRTGAGIDPSPQLRHLHHTILTDSRSPHFATVLPRAPKRAAAPC</sequence>
<dbReference type="InterPro" id="IPR051677">
    <property type="entry name" value="AfsR-DnrI-RedD_regulator"/>
</dbReference>
<dbReference type="InterPro" id="IPR016032">
    <property type="entry name" value="Sig_transdc_resp-reg_C-effctor"/>
</dbReference>
<organism evidence="7 8">
    <name type="scientific">Actinokineospora diospyrosa</name>
    <dbReference type="NCBI Taxonomy" id="103728"/>
    <lineage>
        <taxon>Bacteria</taxon>
        <taxon>Bacillati</taxon>
        <taxon>Actinomycetota</taxon>
        <taxon>Actinomycetes</taxon>
        <taxon>Pseudonocardiales</taxon>
        <taxon>Pseudonocardiaceae</taxon>
        <taxon>Actinokineospora</taxon>
    </lineage>
</organism>
<accession>A0ABT1ICS3</accession>
<gene>
    <name evidence="7" type="ORF">LV75_002652</name>
</gene>
<dbReference type="PANTHER" id="PTHR35807">
    <property type="entry name" value="TRANSCRIPTIONAL REGULATOR REDD-RELATED"/>
    <property type="match status" value="1"/>
</dbReference>
<evidence type="ECO:0000313" key="7">
    <source>
        <dbReference type="EMBL" id="MCP2270151.1"/>
    </source>
</evidence>
<evidence type="ECO:0000313" key="8">
    <source>
        <dbReference type="Proteomes" id="UP001205185"/>
    </source>
</evidence>
<dbReference type="Pfam" id="PF00486">
    <property type="entry name" value="Trans_reg_C"/>
    <property type="match status" value="1"/>
</dbReference>
<dbReference type="Proteomes" id="UP001205185">
    <property type="component" value="Unassembled WGS sequence"/>
</dbReference>
<comment type="similarity">
    <text evidence="1">Belongs to the AfsR/DnrI/RedD regulatory family.</text>
</comment>
<dbReference type="InterPro" id="IPR001867">
    <property type="entry name" value="OmpR/PhoB-type_DNA-bd"/>
</dbReference>
<feature type="domain" description="OmpR/PhoB-type" evidence="6">
    <location>
        <begin position="1"/>
        <end position="84"/>
    </location>
</feature>
<dbReference type="GO" id="GO:0003677">
    <property type="term" value="F:DNA binding"/>
    <property type="evidence" value="ECO:0007669"/>
    <property type="project" value="UniProtKB-KW"/>
</dbReference>
<dbReference type="Pfam" id="PF03704">
    <property type="entry name" value="BTAD"/>
    <property type="match status" value="1"/>
</dbReference>
<keyword evidence="3 5" id="KW-0238">DNA-binding</keyword>
<dbReference type="SUPFAM" id="SSF48452">
    <property type="entry name" value="TPR-like"/>
    <property type="match status" value="1"/>
</dbReference>
<dbReference type="SMART" id="SM01043">
    <property type="entry name" value="BTAD"/>
    <property type="match status" value="1"/>
</dbReference>
<keyword evidence="4" id="KW-0804">Transcription</keyword>
<dbReference type="CDD" id="cd15831">
    <property type="entry name" value="BTAD"/>
    <property type="match status" value="1"/>
</dbReference>
<dbReference type="Gene3D" id="1.25.40.10">
    <property type="entry name" value="Tetratricopeptide repeat domain"/>
    <property type="match status" value="1"/>
</dbReference>
<evidence type="ECO:0000256" key="4">
    <source>
        <dbReference type="ARBA" id="ARBA00023163"/>
    </source>
</evidence>
<keyword evidence="8" id="KW-1185">Reference proteome</keyword>
<dbReference type="PROSITE" id="PS51755">
    <property type="entry name" value="OMPR_PHOB"/>
    <property type="match status" value="1"/>
</dbReference>
<dbReference type="EMBL" id="JAMTCO010000006">
    <property type="protein sequence ID" value="MCP2270151.1"/>
    <property type="molecule type" value="Genomic_DNA"/>
</dbReference>
<dbReference type="InterPro" id="IPR011990">
    <property type="entry name" value="TPR-like_helical_dom_sf"/>
</dbReference>
<protein>
    <submittedName>
        <fullName evidence="7">DNA-binding transcriptional activator of the SARP family</fullName>
    </submittedName>
</protein>
<comment type="caution">
    <text evidence="7">The sequence shown here is derived from an EMBL/GenBank/DDBJ whole genome shotgun (WGS) entry which is preliminary data.</text>
</comment>
<dbReference type="InterPro" id="IPR036388">
    <property type="entry name" value="WH-like_DNA-bd_sf"/>
</dbReference>
<dbReference type="InterPro" id="IPR005158">
    <property type="entry name" value="BTAD"/>
</dbReference>
<dbReference type="SMART" id="SM00862">
    <property type="entry name" value="Trans_reg_C"/>
    <property type="match status" value="1"/>
</dbReference>
<evidence type="ECO:0000259" key="6">
    <source>
        <dbReference type="PROSITE" id="PS51755"/>
    </source>
</evidence>
<name>A0ABT1ICS3_9PSEU</name>
<dbReference type="PANTHER" id="PTHR35807:SF1">
    <property type="entry name" value="TRANSCRIPTIONAL REGULATOR REDD"/>
    <property type="match status" value="1"/>
</dbReference>
<proteinExistence type="inferred from homology"/>
<dbReference type="RefSeq" id="WP_253887291.1">
    <property type="nucleotide sequence ID" value="NZ_BAAAVB010000013.1"/>
</dbReference>
<evidence type="ECO:0000256" key="3">
    <source>
        <dbReference type="ARBA" id="ARBA00023125"/>
    </source>
</evidence>
<evidence type="ECO:0000256" key="5">
    <source>
        <dbReference type="PROSITE-ProRule" id="PRU01091"/>
    </source>
</evidence>
<dbReference type="Gene3D" id="1.10.10.10">
    <property type="entry name" value="Winged helix-like DNA-binding domain superfamily/Winged helix DNA-binding domain"/>
    <property type="match status" value="1"/>
</dbReference>
<evidence type="ECO:0000256" key="1">
    <source>
        <dbReference type="ARBA" id="ARBA00005820"/>
    </source>
</evidence>
<dbReference type="SUPFAM" id="SSF46894">
    <property type="entry name" value="C-terminal effector domain of the bipartite response regulators"/>
    <property type="match status" value="1"/>
</dbReference>